<dbReference type="BioCyc" id="CSTI499177:GJE9-1079-MONOMER"/>
<name>E3PXJ0_ACESD</name>
<proteinExistence type="predicted"/>
<dbReference type="EMBL" id="FP565809">
    <property type="protein sequence ID" value="CBH21155.1"/>
    <property type="molecule type" value="Genomic_DNA"/>
</dbReference>
<keyword evidence="2" id="KW-1185">Reference proteome</keyword>
<reference evidence="2" key="1">
    <citation type="journal article" date="2010" name="BMC Genomics">
        <title>Clostridium sticklandii, a specialist in amino acid degradation:revisiting its metabolism through its genome sequence.</title>
        <authorList>
            <person name="Fonknechten N."/>
            <person name="Chaussonnerie S."/>
            <person name="Tricot S."/>
            <person name="Lajus A."/>
            <person name="Andreesen J.R."/>
            <person name="Perchat N."/>
            <person name="Pelletier E."/>
            <person name="Gouyvenoux M."/>
            <person name="Barbe V."/>
            <person name="Salanoubat M."/>
            <person name="Le Paslier D."/>
            <person name="Weissenbach J."/>
            <person name="Cohen G.N."/>
            <person name="Kreimeyer A."/>
        </authorList>
    </citation>
    <scope>NUCLEOTIDE SEQUENCE [LARGE SCALE GENOMIC DNA]</scope>
    <source>
        <strain evidence="2">ATCC 12662 / DSM 519 / JCM 1433 / CCUG 9281 / NCIMB 10654 / HF</strain>
    </source>
</reference>
<sequence length="193" mass="22660">MQNLENRLNQLEDKIKEDSFRKNKGLGNEVGYYVFDYSAEHELQVRNRISYLKSKYSQNSELNIVVYDLYDIIIDILEKEGFLDICMEFEKTKGFTEITKAVNEMLRMEEDNQSNEIIAHIKNNTKSGSIIFLTGIGKCFPILRSHKILNNLHQYIDDVPVVLFFPGKYDGQSLMLFDEIKDDNYYRAFKLVD</sequence>
<evidence type="ECO:0000313" key="1">
    <source>
        <dbReference type="EMBL" id="CBH21155.1"/>
    </source>
</evidence>
<dbReference type="HOGENOM" id="CLU_101277_0_0_9"/>
<dbReference type="AlphaFoldDB" id="E3PXJ0"/>
<dbReference type="KEGG" id="cst:CLOST_1032"/>
<dbReference type="Pfam" id="PF08747">
    <property type="entry name" value="BrxB"/>
    <property type="match status" value="1"/>
</dbReference>
<organism evidence="1 2">
    <name type="scientific">Acetoanaerobium sticklandii (strain ATCC 12662 / DSM 519 / JCM 1433 / CCUG 9281 / NCIMB 10654 / HF)</name>
    <name type="common">Clostridium sticklandii</name>
    <dbReference type="NCBI Taxonomy" id="499177"/>
    <lineage>
        <taxon>Bacteria</taxon>
        <taxon>Bacillati</taxon>
        <taxon>Bacillota</taxon>
        <taxon>Clostridia</taxon>
        <taxon>Peptostreptococcales</taxon>
        <taxon>Filifactoraceae</taxon>
        <taxon>Acetoanaerobium</taxon>
    </lineage>
</organism>
<dbReference type="STRING" id="1511.CLOST_1032"/>
<evidence type="ECO:0008006" key="3">
    <source>
        <dbReference type="Google" id="ProtNLM"/>
    </source>
</evidence>
<dbReference type="Proteomes" id="UP000007041">
    <property type="component" value="Chromosome"/>
</dbReference>
<protein>
    <recommendedName>
        <fullName evidence="3">Cytoplasmic protein</fullName>
    </recommendedName>
</protein>
<dbReference type="eggNOG" id="ENOG502Z9ZE">
    <property type="taxonomic scope" value="Bacteria"/>
</dbReference>
<dbReference type="InterPro" id="IPR014858">
    <property type="entry name" value="BrxB"/>
</dbReference>
<gene>
    <name evidence="1" type="ordered locus">CLOST_1032</name>
</gene>
<accession>E3PXJ0</accession>
<evidence type="ECO:0000313" key="2">
    <source>
        <dbReference type="Proteomes" id="UP000007041"/>
    </source>
</evidence>